<dbReference type="STRING" id="1167006.UWK_00445"/>
<reference evidence="3" key="1">
    <citation type="journal article" date="2013" name="Stand. Genomic Sci.">
        <title>Complete genome sequence of Desulfocapsa sulfexigens, a marine deltaproteobacterium specialized in disproportionating inorganic sulfur compounds.</title>
        <authorList>
            <person name="Finster K.W."/>
            <person name="Kjeldsen K.U."/>
            <person name="Kube M."/>
            <person name="Reinhardt R."/>
            <person name="Mussmann M."/>
            <person name="Amann R."/>
            <person name="Schreiber L."/>
        </authorList>
    </citation>
    <scope>NUCLEOTIDE SEQUENCE [LARGE SCALE GENOMIC DNA]</scope>
    <source>
        <strain evidence="3">DSM 10523 / SB164P1</strain>
    </source>
</reference>
<protein>
    <submittedName>
        <fullName evidence="2">Integral membrane protein CcmA involved in cell shape determination</fullName>
    </submittedName>
</protein>
<dbReference type="EMBL" id="CP003985">
    <property type="protein sequence ID" value="AGF77029.1"/>
    <property type="molecule type" value="Genomic_DNA"/>
</dbReference>
<dbReference type="Proteomes" id="UP000011721">
    <property type="component" value="Chromosome"/>
</dbReference>
<dbReference type="RefSeq" id="WP_015402727.1">
    <property type="nucleotide sequence ID" value="NC_020304.1"/>
</dbReference>
<dbReference type="HOGENOM" id="CLU_072799_6_0_7"/>
<dbReference type="Pfam" id="PF04519">
    <property type="entry name" value="Bactofilin"/>
    <property type="match status" value="1"/>
</dbReference>
<dbReference type="InterPro" id="IPR007607">
    <property type="entry name" value="BacA/B"/>
</dbReference>
<evidence type="ECO:0000313" key="3">
    <source>
        <dbReference type="Proteomes" id="UP000011721"/>
    </source>
</evidence>
<comment type="similarity">
    <text evidence="1">Belongs to the bactofilin family.</text>
</comment>
<name>M1NB56_DESSD</name>
<gene>
    <name evidence="2" type="ordered locus">UWK_00445</name>
</gene>
<dbReference type="AlphaFoldDB" id="M1NB56"/>
<organism evidence="2 3">
    <name type="scientific">Desulfocapsa sulfexigens (strain DSM 10523 / SB164P1)</name>
    <dbReference type="NCBI Taxonomy" id="1167006"/>
    <lineage>
        <taxon>Bacteria</taxon>
        <taxon>Pseudomonadati</taxon>
        <taxon>Thermodesulfobacteriota</taxon>
        <taxon>Desulfobulbia</taxon>
        <taxon>Desulfobulbales</taxon>
        <taxon>Desulfocapsaceae</taxon>
        <taxon>Desulfocapsa</taxon>
    </lineage>
</organism>
<dbReference type="eggNOG" id="COG1664">
    <property type="taxonomic scope" value="Bacteria"/>
</dbReference>
<dbReference type="PANTHER" id="PTHR35024:SF4">
    <property type="entry name" value="POLYMER-FORMING CYTOSKELETAL PROTEIN"/>
    <property type="match status" value="1"/>
</dbReference>
<keyword evidence="3" id="KW-1185">Reference proteome</keyword>
<evidence type="ECO:0000256" key="1">
    <source>
        <dbReference type="ARBA" id="ARBA00044755"/>
    </source>
</evidence>
<sequence>MALFNKKDSFEQESEKADKEVISSIIDSRMTIKGELVFEGKARIDGTIEGNIQGEHLILSEGGKINGNVKVATFVCHGTLKGDVRASMVTARKTCQIQGLIESNSLSVEPGAGLSGEMKVASKDLHLVSTETGDTHSVNG</sequence>
<dbReference type="PANTHER" id="PTHR35024">
    <property type="entry name" value="HYPOTHETICAL CYTOSOLIC PROTEIN"/>
    <property type="match status" value="1"/>
</dbReference>
<accession>M1NB56</accession>
<proteinExistence type="inferred from homology"/>
<dbReference type="KEGG" id="dsf:UWK_00445"/>
<evidence type="ECO:0000313" key="2">
    <source>
        <dbReference type="EMBL" id="AGF77029.1"/>
    </source>
</evidence>